<dbReference type="AlphaFoldDB" id="A0A3B6C241"/>
<feature type="compositionally biased region" description="Low complexity" evidence="1">
    <location>
        <begin position="98"/>
        <end position="114"/>
    </location>
</feature>
<dbReference type="OMA" id="PRQEMAS"/>
<proteinExistence type="predicted"/>
<dbReference type="Gramene" id="TraesJAG2B03G00885750.1">
    <property type="protein sequence ID" value="TraesJAG2B03G00885750.1.CDS1"/>
    <property type="gene ID" value="TraesJAG2B03G00885750"/>
</dbReference>
<keyword evidence="3" id="KW-1185">Reference proteome</keyword>
<evidence type="ECO:0000313" key="2">
    <source>
        <dbReference type="EnsemblPlants" id="TraesCS2B02G181300.1.cds1"/>
    </source>
</evidence>
<name>A0A3B6C241_WHEAT</name>
<dbReference type="Gramene" id="TraesCS2B02G181300.1">
    <property type="protein sequence ID" value="TraesCS2B02G181300.1.cds1"/>
    <property type="gene ID" value="TraesCS2B02G181300"/>
</dbReference>
<dbReference type="Gramene" id="TraesWEE_scaffold_067239_01G000100.1">
    <property type="protein sequence ID" value="TraesWEE_scaffold_067239_01G000100.1"/>
    <property type="gene ID" value="TraesWEE_scaffold_067239_01G000100"/>
</dbReference>
<feature type="region of interest" description="Disordered" evidence="1">
    <location>
        <begin position="204"/>
        <end position="235"/>
    </location>
</feature>
<dbReference type="Gramene" id="TraesCAD_scaffold_115759_01G000300.1">
    <property type="protein sequence ID" value="TraesCAD_scaffold_115759_01G000300.1"/>
    <property type="gene ID" value="TraesCAD_scaffold_115759_01G000300"/>
</dbReference>
<evidence type="ECO:0000313" key="3">
    <source>
        <dbReference type="Proteomes" id="UP000019116"/>
    </source>
</evidence>
<dbReference type="EnsemblPlants" id="TraesCS2B02G181300.1">
    <property type="protein sequence ID" value="TraesCS2B02G181300.1.cds1"/>
    <property type="gene ID" value="TraesCS2B02G181300"/>
</dbReference>
<accession>A0A3B6C241</accession>
<feature type="compositionally biased region" description="Basic and acidic residues" evidence="1">
    <location>
        <begin position="215"/>
        <end position="227"/>
    </location>
</feature>
<dbReference type="Gramene" id="TraesMAC2B03G00885000.1">
    <property type="protein sequence ID" value="TraesMAC2B03G00885000.1.CDS1"/>
    <property type="gene ID" value="TraesMAC2B03G00885000"/>
</dbReference>
<protein>
    <submittedName>
        <fullName evidence="2">Uncharacterized protein</fullName>
    </submittedName>
</protein>
<organism evidence="2">
    <name type="scientific">Triticum aestivum</name>
    <name type="common">Wheat</name>
    <dbReference type="NCBI Taxonomy" id="4565"/>
    <lineage>
        <taxon>Eukaryota</taxon>
        <taxon>Viridiplantae</taxon>
        <taxon>Streptophyta</taxon>
        <taxon>Embryophyta</taxon>
        <taxon>Tracheophyta</taxon>
        <taxon>Spermatophyta</taxon>
        <taxon>Magnoliopsida</taxon>
        <taxon>Liliopsida</taxon>
        <taxon>Poales</taxon>
        <taxon>Poaceae</taxon>
        <taxon>BOP clade</taxon>
        <taxon>Pooideae</taxon>
        <taxon>Triticodae</taxon>
        <taxon>Triticeae</taxon>
        <taxon>Triticinae</taxon>
        <taxon>Triticum</taxon>
    </lineage>
</organism>
<dbReference type="Gramene" id="TraesNOR2B03G00899270.1">
    <property type="protein sequence ID" value="TraesNOR2B03G00899270.1.CDS1"/>
    <property type="gene ID" value="TraesNOR2B03G00899270"/>
</dbReference>
<reference evidence="2" key="2">
    <citation type="submission" date="2018-10" db="UniProtKB">
        <authorList>
            <consortium name="EnsemblPlants"/>
        </authorList>
    </citation>
    <scope>IDENTIFICATION</scope>
</reference>
<dbReference type="Gramene" id="TraesSYM2B03G00898460.1">
    <property type="protein sequence ID" value="TraesSYM2B03G00898460.1.CDS1"/>
    <property type="gene ID" value="TraesSYM2B03G00898460"/>
</dbReference>
<feature type="compositionally biased region" description="Low complexity" evidence="1">
    <location>
        <begin position="175"/>
        <end position="186"/>
    </location>
</feature>
<dbReference type="Gramene" id="TraesJUL2B03G00892140.1">
    <property type="protein sequence ID" value="TraesJUL2B03G00892140.1.CDS1"/>
    <property type="gene ID" value="TraesJUL2B03G00892140"/>
</dbReference>
<dbReference type="Gramene" id="TraesCLE_scaffold_052346_01G000100.1">
    <property type="protein sequence ID" value="TraesCLE_scaffold_052346_01G000100.1"/>
    <property type="gene ID" value="TraesCLE_scaffold_052346_01G000100"/>
</dbReference>
<evidence type="ECO:0000256" key="1">
    <source>
        <dbReference type="SAM" id="MobiDB-lite"/>
    </source>
</evidence>
<dbReference type="Gramene" id="TraesROB_scaffold_119186_01G000300.1">
    <property type="protein sequence ID" value="TraesROB_scaffold_119186_01G000300.1"/>
    <property type="gene ID" value="TraesROB_scaffold_119186_01G000300"/>
</dbReference>
<sequence>MPGLVNFFLCLIREDGRRRRFAARGWHCTVSAESDDPRRDRLLAAALDVASAPLDTAIAPLHAATTPQRWPAPPRQEMASPGPCSRLQHGFRLRLQHRSTSPASSSSCRSQTAPEGRPKPLARRRSRSLETRTPARVAAPPGLRVSPPPCRTRHHRPRARSPDRTARTPRAWRDAAASSVAPSPPSTAALVVAPVSPPIYPTAPLQAPSTSPHPRKMEARQRAAREQRRMRRRHPGVDLVRRIGGSLP</sequence>
<dbReference type="Gramene" id="TraesLDM2B03G00888350.1">
    <property type="protein sequence ID" value="TraesLDM2B03G00888350.1.CDS1"/>
    <property type="gene ID" value="TraesLDM2B03G00888350"/>
</dbReference>
<feature type="region of interest" description="Disordered" evidence="1">
    <location>
        <begin position="65"/>
        <end position="186"/>
    </location>
</feature>
<dbReference type="Proteomes" id="UP000019116">
    <property type="component" value="Chromosome 2B"/>
</dbReference>
<reference evidence="2" key="1">
    <citation type="submission" date="2018-08" db="EMBL/GenBank/DDBJ databases">
        <authorList>
            <person name="Rossello M."/>
        </authorList>
    </citation>
    <scope>NUCLEOTIDE SEQUENCE [LARGE SCALE GENOMIC DNA]</scope>
    <source>
        <strain evidence="2">cv. Chinese Spring</strain>
    </source>
</reference>
<dbReference type="Gramene" id="TraesCS2B03G0439600.1">
    <property type="protein sequence ID" value="TraesCS2B03G0439600.1.CDS1"/>
    <property type="gene ID" value="TraesCS2B03G0439600"/>
</dbReference>
<dbReference type="PaxDb" id="4565-Traes_2BS_D5CBDB1E8.1"/>